<evidence type="ECO:0000256" key="1">
    <source>
        <dbReference type="SAM" id="MobiDB-lite"/>
    </source>
</evidence>
<dbReference type="AlphaFoldDB" id="A0AAJ4XFY8"/>
<reference evidence="2" key="1">
    <citation type="submission" date="2023-10" db="EMBL/GenBank/DDBJ databases">
        <authorList>
            <person name="Guldener U."/>
        </authorList>
    </citation>
    <scope>NUCLEOTIDE SEQUENCE</scope>
    <source>
        <strain evidence="2">Mp4</strain>
    </source>
</reference>
<keyword evidence="3" id="KW-1185">Reference proteome</keyword>
<accession>A0AAJ4XFY8</accession>
<name>A0AAJ4XFY8_9BASI</name>
<feature type="compositionally biased region" description="Basic residues" evidence="1">
    <location>
        <begin position="89"/>
        <end position="108"/>
    </location>
</feature>
<proteinExistence type="predicted"/>
<sequence>MARLQMTRGMNRILFSCQGNTPLTPQQYAAVRGKRHVVSAGKSSVAYCKPDVPRKLIRTALHLDKSDTATSVEKHPSIHGDGDGDQKIVLHRHVKNQHRHGKSRQKAS</sequence>
<feature type="compositionally biased region" description="Basic and acidic residues" evidence="1">
    <location>
        <begin position="65"/>
        <end position="88"/>
    </location>
</feature>
<evidence type="ECO:0000313" key="2">
    <source>
        <dbReference type="EMBL" id="SNX81774.1"/>
    </source>
</evidence>
<dbReference type="Proteomes" id="UP001294444">
    <property type="component" value="Unassembled WGS sequence"/>
</dbReference>
<comment type="caution">
    <text evidence="2">The sequence shown here is derived from an EMBL/GenBank/DDBJ whole genome shotgun (WGS) entry which is preliminary data.</text>
</comment>
<protein>
    <submittedName>
        <fullName evidence="2">Uncharacterized protein</fullName>
    </submittedName>
</protein>
<dbReference type="EMBL" id="OAPG01000001">
    <property type="protein sequence ID" value="SNX81774.1"/>
    <property type="molecule type" value="Genomic_DNA"/>
</dbReference>
<feature type="region of interest" description="Disordered" evidence="1">
    <location>
        <begin position="65"/>
        <end position="108"/>
    </location>
</feature>
<gene>
    <name evidence="2" type="ORF">MEPE_00479</name>
</gene>
<organism evidence="2 3">
    <name type="scientific">Melanopsichium pennsylvanicum</name>
    <dbReference type="NCBI Taxonomy" id="63383"/>
    <lineage>
        <taxon>Eukaryota</taxon>
        <taxon>Fungi</taxon>
        <taxon>Dikarya</taxon>
        <taxon>Basidiomycota</taxon>
        <taxon>Ustilaginomycotina</taxon>
        <taxon>Ustilaginomycetes</taxon>
        <taxon>Ustilaginales</taxon>
        <taxon>Ustilaginaceae</taxon>
        <taxon>Melanopsichium</taxon>
    </lineage>
</organism>
<evidence type="ECO:0000313" key="3">
    <source>
        <dbReference type="Proteomes" id="UP001294444"/>
    </source>
</evidence>